<proteinExistence type="predicted"/>
<evidence type="ECO:0000313" key="2">
    <source>
        <dbReference type="EMBL" id="MDP5273273.1"/>
    </source>
</evidence>
<dbReference type="RefSeq" id="WP_305990555.1">
    <property type="nucleotide sequence ID" value="NZ_JAVAMP010000001.1"/>
</dbReference>
<dbReference type="NCBIfam" id="TIGR01451">
    <property type="entry name" value="B_ant_repeat"/>
    <property type="match status" value="1"/>
</dbReference>
<dbReference type="EMBL" id="JAVAMP010000001">
    <property type="protein sequence ID" value="MDP5273273.1"/>
    <property type="molecule type" value="Genomic_DNA"/>
</dbReference>
<gene>
    <name evidence="2" type="ORF">Q5Y73_04095</name>
</gene>
<dbReference type="InterPro" id="IPR001434">
    <property type="entry name" value="OmcB-like_DUF11"/>
</dbReference>
<accession>A0ABT9IVA8</accession>
<reference evidence="2 3" key="1">
    <citation type="submission" date="2023-08" db="EMBL/GenBank/DDBJ databases">
        <authorList>
            <person name="Park J.-S."/>
        </authorList>
    </citation>
    <scope>NUCLEOTIDE SEQUENCE [LARGE SCALE GENOMIC DNA]</scope>
    <source>
        <strain evidence="2 3">2205SS18-9</strain>
    </source>
</reference>
<name>A0ABT9IVA8_9BACL</name>
<dbReference type="InterPro" id="IPR051172">
    <property type="entry name" value="Chlamydia_OmcB"/>
</dbReference>
<organism evidence="2 3">
    <name type="scientific">Chengkuizengella axinellae</name>
    <dbReference type="NCBI Taxonomy" id="3064388"/>
    <lineage>
        <taxon>Bacteria</taxon>
        <taxon>Bacillati</taxon>
        <taxon>Bacillota</taxon>
        <taxon>Bacilli</taxon>
        <taxon>Bacillales</taxon>
        <taxon>Paenibacillaceae</taxon>
        <taxon>Chengkuizengella</taxon>
    </lineage>
</organism>
<dbReference type="InterPro" id="IPR047589">
    <property type="entry name" value="DUF11_rpt"/>
</dbReference>
<dbReference type="Proteomes" id="UP001231941">
    <property type="component" value="Unassembled WGS sequence"/>
</dbReference>
<comment type="caution">
    <text evidence="2">The sequence shown here is derived from an EMBL/GenBank/DDBJ whole genome shotgun (WGS) entry which is preliminary data.</text>
</comment>
<dbReference type="PANTHER" id="PTHR34819:SF3">
    <property type="entry name" value="CELL SURFACE PROTEIN"/>
    <property type="match status" value="1"/>
</dbReference>
<keyword evidence="3" id="KW-1185">Reference proteome</keyword>
<dbReference type="Pfam" id="PF01345">
    <property type="entry name" value="DUF11"/>
    <property type="match status" value="1"/>
</dbReference>
<evidence type="ECO:0000259" key="1">
    <source>
        <dbReference type="Pfam" id="PF01345"/>
    </source>
</evidence>
<dbReference type="Gene3D" id="2.60.40.740">
    <property type="match status" value="1"/>
</dbReference>
<feature type="domain" description="DUF11" evidence="1">
    <location>
        <begin position="362"/>
        <end position="472"/>
    </location>
</feature>
<evidence type="ECO:0000313" key="3">
    <source>
        <dbReference type="Proteomes" id="UP001231941"/>
    </source>
</evidence>
<sequence>MFINRFTTNTCGAMTFTGNTLGLSQELDENTAGERGSIGAFITLDTSQPGVSDFPEDPGVATTTDMISINSSAAFLVLPTGSTVLYAELIWGGNYLVANEDISNLIDNDVIFTLPGGSVCPITPDPITANEPTATIGGNTLGFYMRSADVTTLVQNAGAGQYSVGQVPGILQPLLANTNDTNHAGWTLAVVYENLALPFRNMTLFVGAQGIVNAATNDEVDVFVSGFNTPVAGDVEARILISAGEGDAIIEGDECLFRPDPPGTFVTLSGTNNPGGNFFGSQIEDDNGDVDMTGTYGTSNQMPGTPGTNIVAGRQGWDIANINASDAFVNNQNAGVFRFTSTQDAYMPNALGLQINQPSSVLEIEKSVDQFLAHQGDILTYTSEITNPGPSIATNIVFTDVEPVGTDFIQNSVTINGALQPGADPNAGIELGDLDAGESITVQFRVRVTAKKCFVTNDSSVNFSCNQTVISNQVLTTICKSCPGCVSCSKKDY</sequence>
<dbReference type="PANTHER" id="PTHR34819">
    <property type="entry name" value="LARGE CYSTEINE-RICH PERIPLASMIC PROTEIN OMCB"/>
    <property type="match status" value="1"/>
</dbReference>
<protein>
    <recommendedName>
        <fullName evidence="1">DUF11 domain-containing protein</fullName>
    </recommendedName>
</protein>